<reference evidence="1" key="1">
    <citation type="submission" date="2017-04" db="EMBL/GenBank/DDBJ databases">
        <authorList>
            <person name="Varghese N."/>
            <person name="Submissions S."/>
        </authorList>
    </citation>
    <scope>NUCLEOTIDE SEQUENCE</scope>
    <source>
        <strain evidence="1">WTE2008</strain>
    </source>
</reference>
<name>A0AC61PQD2_9FIRM</name>
<sequence>MRENEPLNQTETEKKPRETDHPWVDLPVEDDSLGESVRYSLDEIRYA</sequence>
<gene>
    <name evidence="1" type="ORF">SAMN06297397_3080</name>
</gene>
<proteinExistence type="predicted"/>
<dbReference type="Proteomes" id="UP000192328">
    <property type="component" value="Unassembled WGS sequence"/>
</dbReference>
<evidence type="ECO:0000313" key="2">
    <source>
        <dbReference type="Proteomes" id="UP000192328"/>
    </source>
</evidence>
<protein>
    <submittedName>
        <fullName evidence="1">Uncharacterized protein</fullName>
    </submittedName>
</protein>
<evidence type="ECO:0000313" key="1">
    <source>
        <dbReference type="EMBL" id="SMC90715.1"/>
    </source>
</evidence>
<keyword evidence="2" id="KW-1185">Reference proteome</keyword>
<organism evidence="1 2">
    <name type="scientific">Aristaeella lactis</name>
    <dbReference type="NCBI Taxonomy" id="3046383"/>
    <lineage>
        <taxon>Bacteria</taxon>
        <taxon>Bacillati</taxon>
        <taxon>Bacillota</taxon>
        <taxon>Clostridia</taxon>
        <taxon>Eubacteriales</taxon>
        <taxon>Aristaeellaceae</taxon>
        <taxon>Aristaeella</taxon>
    </lineage>
</organism>
<accession>A0AC61PQD2</accession>
<dbReference type="EMBL" id="FWXZ01000009">
    <property type="protein sequence ID" value="SMC90715.1"/>
    <property type="molecule type" value="Genomic_DNA"/>
</dbReference>
<comment type="caution">
    <text evidence="1">The sequence shown here is derived from an EMBL/GenBank/DDBJ whole genome shotgun (WGS) entry which is preliminary data.</text>
</comment>